<keyword evidence="2" id="KW-1185">Reference proteome</keyword>
<dbReference type="EMBL" id="JBHYTS010000168">
    <property type="protein sequence ID" value="MFE1755947.1"/>
    <property type="molecule type" value="Genomic_DNA"/>
</dbReference>
<feature type="non-terminal residue" evidence="1">
    <location>
        <position position="1"/>
    </location>
</feature>
<protein>
    <submittedName>
        <fullName evidence="1">RHS repeat-associated core domain-containing protein</fullName>
    </submittedName>
</protein>
<organism evidence="1 2">
    <name type="scientific">Streptomyces anandii</name>
    <dbReference type="NCBI Taxonomy" id="285454"/>
    <lineage>
        <taxon>Bacteria</taxon>
        <taxon>Bacillati</taxon>
        <taxon>Actinomycetota</taxon>
        <taxon>Actinomycetes</taxon>
        <taxon>Kitasatosporales</taxon>
        <taxon>Streptomycetaceae</taxon>
        <taxon>Streptomyces</taxon>
    </lineage>
</organism>
<evidence type="ECO:0000313" key="1">
    <source>
        <dbReference type="EMBL" id="MFE1755947.1"/>
    </source>
</evidence>
<feature type="non-terminal residue" evidence="1">
    <location>
        <position position="382"/>
    </location>
</feature>
<name>A0ABW6HH37_9ACTN</name>
<reference evidence="1 2" key="1">
    <citation type="submission" date="2024-09" db="EMBL/GenBank/DDBJ databases">
        <title>The Natural Products Discovery Center: Release of the First 8490 Sequenced Strains for Exploring Actinobacteria Biosynthetic Diversity.</title>
        <authorList>
            <person name="Kalkreuter E."/>
            <person name="Kautsar S.A."/>
            <person name="Yang D."/>
            <person name="Bader C.D."/>
            <person name="Teijaro C.N."/>
            <person name="Fluegel L."/>
            <person name="Davis C.M."/>
            <person name="Simpson J.R."/>
            <person name="Lauterbach L."/>
            <person name="Steele A.D."/>
            <person name="Gui C."/>
            <person name="Meng S."/>
            <person name="Li G."/>
            <person name="Viehrig K."/>
            <person name="Ye F."/>
            <person name="Su P."/>
            <person name="Kiefer A.F."/>
            <person name="Nichols A."/>
            <person name="Cepeda A.J."/>
            <person name="Yan W."/>
            <person name="Fan B."/>
            <person name="Jiang Y."/>
            <person name="Adhikari A."/>
            <person name="Zheng C.-J."/>
            <person name="Schuster L."/>
            <person name="Cowan T.M."/>
            <person name="Smanski M.J."/>
            <person name="Chevrette M.G."/>
            <person name="De Carvalho L.P.S."/>
            <person name="Shen B."/>
        </authorList>
    </citation>
    <scope>NUCLEOTIDE SEQUENCE [LARGE SCALE GENOMIC DNA]</scope>
    <source>
        <strain evidence="1 2">NPDC059500</strain>
    </source>
</reference>
<proteinExistence type="predicted"/>
<gene>
    <name evidence="1" type="ORF">ACFW88_36395</name>
</gene>
<comment type="caution">
    <text evidence="1">The sequence shown here is derived from an EMBL/GenBank/DDBJ whole genome shotgun (WGS) entry which is preliminary data.</text>
</comment>
<evidence type="ECO:0000313" key="2">
    <source>
        <dbReference type="Proteomes" id="UP001599756"/>
    </source>
</evidence>
<dbReference type="Proteomes" id="UP001599756">
    <property type="component" value="Unassembled WGS sequence"/>
</dbReference>
<sequence>TATTNNQGTAVGEGFTLTDSYVERAYGSCDDDGHTDVFDHCWKYDNARLVLNGKSTRLIKDDDSGQWRLEDDDASKVVRSTGADNDDDNGEYWTVVTGDGTKYVFGLNKLDGAAADVRTDSVWTVPVFGDDSGEPGYDKGDSFADRAATQAWRWNLDYVENTRGGAATYWYAKEANYYKKNKSETADTAYTRGGYLKEIQYGLRKGALFTDKADAKVTFAHAERCTADDCAKLTKDTAKNWPDVPFDAICSDGDKECDAAGPAFFTRKRVTGVSTFSWSAAESAYKPVDTWDFTQKYLDGGDIGDSSDQTLALMSLRRTAKAGTAILNDPISFTYQMRPNRVDATDDILPLHRPRIATVTSETGALTTVTLSSEECVRSEVI</sequence>
<accession>A0ABW6HH37</accession>